<proteinExistence type="predicted"/>
<dbReference type="PANTHER" id="PTHR10569:SF2">
    <property type="entry name" value="GLYCOGEN DEBRANCHING ENZYME"/>
    <property type="match status" value="1"/>
</dbReference>
<evidence type="ECO:0000313" key="3">
    <source>
        <dbReference type="EMBL" id="OJJ26418.1"/>
    </source>
</evidence>
<keyword evidence="4" id="KW-1185">Reference proteome</keyword>
<dbReference type="InterPro" id="IPR032790">
    <property type="entry name" value="GDE_C"/>
</dbReference>
<dbReference type="SUPFAM" id="SSF48208">
    <property type="entry name" value="Six-hairpin glycosidases"/>
    <property type="match status" value="1"/>
</dbReference>
<dbReference type="STRING" id="1925591.BI308_06065"/>
<comment type="caution">
    <text evidence="3">The sequence shown here is derived from an EMBL/GenBank/DDBJ whole genome shotgun (WGS) entry which is preliminary data.</text>
</comment>
<dbReference type="InterPro" id="IPR006451">
    <property type="entry name" value="Glycogen_debranch_arc"/>
</dbReference>
<reference evidence="3" key="1">
    <citation type="submission" date="2016-10" db="EMBL/GenBank/DDBJ databases">
        <title>CRISPR-Cas defence system in Roseofilum reptotaenium: evidence of a bacteriophage-cyanobacterium arms race in the coral black band disease.</title>
        <authorList>
            <person name="Buerger P."/>
            <person name="Wood-Charlson E.M."/>
            <person name="Weynberg K.D."/>
            <person name="Willis B."/>
            <person name="Van Oppen M.J."/>
        </authorList>
    </citation>
    <scope>NUCLEOTIDE SEQUENCE [LARGE SCALE GENOMIC DNA]</scope>
    <source>
        <strain evidence="3">AO1-A</strain>
    </source>
</reference>
<organism evidence="3 4">
    <name type="scientific">Roseofilum reptotaenium AO1-A</name>
    <dbReference type="NCBI Taxonomy" id="1925591"/>
    <lineage>
        <taxon>Bacteria</taxon>
        <taxon>Bacillati</taxon>
        <taxon>Cyanobacteriota</taxon>
        <taxon>Cyanophyceae</taxon>
        <taxon>Desertifilales</taxon>
        <taxon>Desertifilaceae</taxon>
        <taxon>Roseofilum</taxon>
    </lineage>
</organism>
<sequence length="665" mass="75030">MAIEVGREICGDSAIALSREWLVTNSIGGYASGTIASGLTRRYHGLLVAALKPPLQRTLLLTKLDETVTYGQKSYPLFTNQWVGGKVDGNGDRHLESFRLEGTTPVWTFACGDMLLEKRIWMRQRENTTYIRYDLVRCSTPVDLEIDAIANTRPYNLLQEDLDFTIHTQRIESGIKLETPGESIPWYLFSSGGEFTLSGTWIQGYDLPMERYRGDGHQDNHFHACTLTASLSPGDSLTLVASTEPQVNLDGKEALQQQHRYEKQHLERWQATPYLNTEKAPDWIRQLILAADQFIVCRPLSPNSHGKTVIAGYPWFTDWGRDTMISLPGLTLATGRTEVAKRVLTTFAQYVDRGMLPNVFPDGGEDPAYNTVDATLWYFEAVRQYYQATRDRSFLAELFPVLADIIDWHCRGTRYQIHRDPDDGLLYAGEAMTQLTWMDAKYGDWVVTPRQGKPVEVNALWYNALRTMVAFTRKLGKEDREYETLAQQAEKGFARFWNAEAGCCYDVLDTSIGNDPKLRPNQIFAVSLPQSPLTPEQQRGVVESCGRSLLTSYGLRSLSPDDPQYIGHYGGNLAHRDGAYHQGTVWGWLLGPFAIAHFKVYNQPDRALSFLTPMAHHLYTHGIGSISEIFDGDPPFTPRGCIAQAWSVAETLRAWQVIAQHQKAP</sequence>
<name>A0A1L9QUS4_9CYAN</name>
<dbReference type="InterPro" id="IPR008928">
    <property type="entry name" value="6-hairpin_glycosidase_sf"/>
</dbReference>
<dbReference type="GO" id="GO:0004134">
    <property type="term" value="F:4-alpha-glucanotransferase activity"/>
    <property type="evidence" value="ECO:0007669"/>
    <property type="project" value="InterPro"/>
</dbReference>
<dbReference type="InterPro" id="IPR012341">
    <property type="entry name" value="6hp_glycosidase-like_sf"/>
</dbReference>
<dbReference type="FunFam" id="1.50.10.10:FF:000073">
    <property type="entry name" value="Glycogen debranching enzyme, hypothetical (TreX-like)"/>
    <property type="match status" value="1"/>
</dbReference>
<dbReference type="GO" id="GO:0004135">
    <property type="term" value="F:amylo-alpha-1,6-glucosidase activity"/>
    <property type="evidence" value="ECO:0007669"/>
    <property type="project" value="InterPro"/>
</dbReference>
<gene>
    <name evidence="3" type="ORF">BI308_06065</name>
</gene>
<evidence type="ECO:0000259" key="1">
    <source>
        <dbReference type="Pfam" id="PF06202"/>
    </source>
</evidence>
<dbReference type="InterPro" id="IPR024742">
    <property type="entry name" value="Glycogen_debranch_N"/>
</dbReference>
<dbReference type="AlphaFoldDB" id="A0A1L9QUS4"/>
<accession>A0A1L9QUS4</accession>
<dbReference type="PANTHER" id="PTHR10569">
    <property type="entry name" value="GLYCOGEN DEBRANCHING ENZYME"/>
    <property type="match status" value="1"/>
</dbReference>
<dbReference type="Pfam" id="PF12439">
    <property type="entry name" value="GDE_N"/>
    <property type="match status" value="1"/>
</dbReference>
<dbReference type="NCBIfam" id="TIGR01561">
    <property type="entry name" value="gde_arch"/>
    <property type="match status" value="1"/>
</dbReference>
<dbReference type="GO" id="GO:0005980">
    <property type="term" value="P:glycogen catabolic process"/>
    <property type="evidence" value="ECO:0007669"/>
    <property type="project" value="InterPro"/>
</dbReference>
<dbReference type="Proteomes" id="UP000183940">
    <property type="component" value="Unassembled WGS sequence"/>
</dbReference>
<evidence type="ECO:0000313" key="4">
    <source>
        <dbReference type="Proteomes" id="UP000183940"/>
    </source>
</evidence>
<feature type="domain" description="Glycogen debranching enzyme C-terminal" evidence="1">
    <location>
        <begin position="290"/>
        <end position="653"/>
    </location>
</feature>
<dbReference type="EMBL" id="MLAW01000007">
    <property type="protein sequence ID" value="OJJ26418.1"/>
    <property type="molecule type" value="Genomic_DNA"/>
</dbReference>
<dbReference type="InterPro" id="IPR010401">
    <property type="entry name" value="AGL/Gdb1"/>
</dbReference>
<dbReference type="Pfam" id="PF06202">
    <property type="entry name" value="GDE_C"/>
    <property type="match status" value="1"/>
</dbReference>
<protein>
    <submittedName>
        <fullName evidence="3">Glycogen debranching protein</fullName>
    </submittedName>
</protein>
<feature type="domain" description="Glycogen debranching enzyme bacterial and archaeal type N-terminal" evidence="2">
    <location>
        <begin position="19"/>
        <end position="238"/>
    </location>
</feature>
<evidence type="ECO:0000259" key="2">
    <source>
        <dbReference type="Pfam" id="PF12439"/>
    </source>
</evidence>
<dbReference type="Gene3D" id="1.50.10.10">
    <property type="match status" value="1"/>
</dbReference>